<evidence type="ECO:0000313" key="2">
    <source>
        <dbReference type="Proteomes" id="UP000179448"/>
    </source>
</evidence>
<organism evidence="1 2">
    <name type="scientific">Candidatus Nomurabacteria bacterium RIFCSPLOWO2_01_FULL_36_10b</name>
    <dbReference type="NCBI Taxonomy" id="1801766"/>
    <lineage>
        <taxon>Bacteria</taxon>
        <taxon>Candidatus Nomuraibacteriota</taxon>
    </lineage>
</organism>
<gene>
    <name evidence="1" type="ORF">A2997_02400</name>
</gene>
<reference evidence="1 2" key="1">
    <citation type="journal article" date="2016" name="Nat. Commun.">
        <title>Thousands of microbial genomes shed light on interconnected biogeochemical processes in an aquifer system.</title>
        <authorList>
            <person name="Anantharaman K."/>
            <person name="Brown C.T."/>
            <person name="Hug L.A."/>
            <person name="Sharon I."/>
            <person name="Castelle C.J."/>
            <person name="Probst A.J."/>
            <person name="Thomas B.C."/>
            <person name="Singh A."/>
            <person name="Wilkins M.J."/>
            <person name="Karaoz U."/>
            <person name="Brodie E.L."/>
            <person name="Williams K.H."/>
            <person name="Hubbard S.S."/>
            <person name="Banfield J.F."/>
        </authorList>
    </citation>
    <scope>NUCLEOTIDE SEQUENCE [LARGE SCALE GENOMIC DNA]</scope>
</reference>
<comment type="caution">
    <text evidence="1">The sequence shown here is derived from an EMBL/GenBank/DDBJ whole genome shotgun (WGS) entry which is preliminary data.</text>
</comment>
<name>A0A1F6WP26_9BACT</name>
<sequence>MKKKKILHKTSAKNLIKKNIRRASLKNTVRLDIAISADLDKFLKKEAFRLRISRVKLIHDILEKYL</sequence>
<evidence type="ECO:0000313" key="1">
    <source>
        <dbReference type="EMBL" id="OGI83662.1"/>
    </source>
</evidence>
<dbReference type="EMBL" id="MFUQ01000014">
    <property type="protein sequence ID" value="OGI83662.1"/>
    <property type="molecule type" value="Genomic_DNA"/>
</dbReference>
<proteinExistence type="predicted"/>
<dbReference type="AlphaFoldDB" id="A0A1F6WP26"/>
<evidence type="ECO:0008006" key="3">
    <source>
        <dbReference type="Google" id="ProtNLM"/>
    </source>
</evidence>
<protein>
    <recommendedName>
        <fullName evidence="3">Ribbon-helix-helix protein CopG domain-containing protein</fullName>
    </recommendedName>
</protein>
<accession>A0A1F6WP26</accession>
<dbReference type="Proteomes" id="UP000179448">
    <property type="component" value="Unassembled WGS sequence"/>
</dbReference>